<evidence type="ECO:0000313" key="1">
    <source>
        <dbReference type="EMBL" id="KAJ1117755.1"/>
    </source>
</evidence>
<gene>
    <name evidence="1" type="ORF">NDU88_005952</name>
</gene>
<dbReference type="Gene3D" id="3.30.250.20">
    <property type="entry name" value="L1 transposable element, C-terminal domain"/>
    <property type="match status" value="1"/>
</dbReference>
<dbReference type="Gene3D" id="3.30.70.1820">
    <property type="entry name" value="L1 transposable element, RRM domain"/>
    <property type="match status" value="1"/>
</dbReference>
<dbReference type="InterPro" id="IPR042566">
    <property type="entry name" value="L1_C"/>
</dbReference>
<protein>
    <submittedName>
        <fullName evidence="1">Uncharacterized protein</fullName>
    </submittedName>
</protein>
<dbReference type="PANTHER" id="PTHR11505">
    <property type="entry name" value="L1 TRANSPOSABLE ELEMENT-RELATED"/>
    <property type="match status" value="1"/>
</dbReference>
<comment type="caution">
    <text evidence="1">The sequence shown here is derived from an EMBL/GenBank/DDBJ whole genome shotgun (WGS) entry which is preliminary data.</text>
</comment>
<accession>A0AAV7NY04</accession>
<dbReference type="InterPro" id="IPR004244">
    <property type="entry name" value="Transposase_22"/>
</dbReference>
<organism evidence="1 2">
    <name type="scientific">Pleurodeles waltl</name>
    <name type="common">Iberian ribbed newt</name>
    <dbReference type="NCBI Taxonomy" id="8319"/>
    <lineage>
        <taxon>Eukaryota</taxon>
        <taxon>Metazoa</taxon>
        <taxon>Chordata</taxon>
        <taxon>Craniata</taxon>
        <taxon>Vertebrata</taxon>
        <taxon>Euteleostomi</taxon>
        <taxon>Amphibia</taxon>
        <taxon>Batrachia</taxon>
        <taxon>Caudata</taxon>
        <taxon>Salamandroidea</taxon>
        <taxon>Salamandridae</taxon>
        <taxon>Pleurodelinae</taxon>
        <taxon>Pleurodeles</taxon>
    </lineage>
</organism>
<name>A0AAV7NY04_PLEWA</name>
<dbReference type="EMBL" id="JANPWB010000012">
    <property type="protein sequence ID" value="KAJ1117755.1"/>
    <property type="molecule type" value="Genomic_DNA"/>
</dbReference>
<proteinExistence type="predicted"/>
<sequence length="204" mass="24203">MEDRTTAVEADVEARKEQLESHRGQLTDITWKLEDQENQQRRNNLRFLGIEEGVEDNNVRAYMIKTLRGAFPELTNWDWEIEIQRTHRFPRVRREGGLKVESKYPRAILFFFGNHLLRQAIFEKARPMPYAVWIMSLFFTQPDYCHVTVEGRWRLRQLIKPFQDRGGEAYLLAPAWLKTVVNGKVKMFTSEVQAKEYLMELKAP</sequence>
<dbReference type="AlphaFoldDB" id="A0AAV7NY04"/>
<reference evidence="1" key="1">
    <citation type="journal article" date="2022" name="bioRxiv">
        <title>Sequencing and chromosome-scale assembly of the giantPleurodeles waltlgenome.</title>
        <authorList>
            <person name="Brown T."/>
            <person name="Elewa A."/>
            <person name="Iarovenko S."/>
            <person name="Subramanian E."/>
            <person name="Araus A.J."/>
            <person name="Petzold A."/>
            <person name="Susuki M."/>
            <person name="Suzuki K.-i.T."/>
            <person name="Hayashi T."/>
            <person name="Toyoda A."/>
            <person name="Oliveira C."/>
            <person name="Osipova E."/>
            <person name="Leigh N.D."/>
            <person name="Simon A."/>
            <person name="Yun M.H."/>
        </authorList>
    </citation>
    <scope>NUCLEOTIDE SEQUENCE</scope>
    <source>
        <strain evidence="1">20211129_DDA</strain>
        <tissue evidence="1">Liver</tissue>
    </source>
</reference>
<evidence type="ECO:0000313" key="2">
    <source>
        <dbReference type="Proteomes" id="UP001066276"/>
    </source>
</evidence>
<dbReference type="Proteomes" id="UP001066276">
    <property type="component" value="Chromosome 8"/>
</dbReference>
<keyword evidence="2" id="KW-1185">Reference proteome</keyword>